<evidence type="ECO:0000256" key="1">
    <source>
        <dbReference type="SAM" id="MobiDB-lite"/>
    </source>
</evidence>
<sequence length="422" mass="45433">MEGRKQASRQSRADILHPDMFLRILFVALARVALSAPQGGTSVEVTINMNSHFGTSEDTISVLEAATKKVIASSCSRSLSGGSFEGHPISANFDQHGQGNITIGAKTYTIHEDPKISGGMTCDRMYTSQELYITCDVSVPSDVAAGHKLNRRDTNCLKLAKRNGNGVPGLADIAAGHMNGVRNVQLGKRAGPRETEMQAHNASRDATSAAARAGAKTLDARIIPGCSAWELTTDKIGNGDPHQNYNAKQLSRKISCFGAKSCSVSENQSKSYTLTWSASSDVVKWISAGFSVSETWTTGSAHTCGGGRGDTVCIWYQTAFTAYTVQNRNVNFQCQKSMPLGGPKIIWSPNTNNVGGLGYYCVSGARFCHDQGSNYWTYDGPAGGPREREEAEMDGTGDDGSEISHSVVKKRNMLCNWLPHQF</sequence>
<dbReference type="RefSeq" id="XP_040661360.1">
    <property type="nucleotide sequence ID" value="XM_040800477.1"/>
</dbReference>
<evidence type="ECO:0000256" key="2">
    <source>
        <dbReference type="SAM" id="SignalP"/>
    </source>
</evidence>
<dbReference type="AlphaFoldDB" id="A0A151GY22"/>
<organism evidence="3 4">
    <name type="scientific">Drechmeria coniospora</name>
    <name type="common">Nematophagous fungus</name>
    <name type="synonym">Meria coniospora</name>
    <dbReference type="NCBI Taxonomy" id="98403"/>
    <lineage>
        <taxon>Eukaryota</taxon>
        <taxon>Fungi</taxon>
        <taxon>Dikarya</taxon>
        <taxon>Ascomycota</taxon>
        <taxon>Pezizomycotina</taxon>
        <taxon>Sordariomycetes</taxon>
        <taxon>Hypocreomycetidae</taxon>
        <taxon>Hypocreales</taxon>
        <taxon>Ophiocordycipitaceae</taxon>
        <taxon>Drechmeria</taxon>
    </lineage>
</organism>
<feature type="compositionally biased region" description="Acidic residues" evidence="1">
    <location>
        <begin position="390"/>
        <end position="401"/>
    </location>
</feature>
<dbReference type="InParanoid" id="A0A151GY22"/>
<accession>A0A151GY22</accession>
<proteinExistence type="predicted"/>
<dbReference type="Proteomes" id="UP000076580">
    <property type="component" value="Chromosome 01"/>
</dbReference>
<comment type="caution">
    <text evidence="3">The sequence shown here is derived from an EMBL/GenBank/DDBJ whole genome shotgun (WGS) entry which is preliminary data.</text>
</comment>
<feature type="region of interest" description="Disordered" evidence="1">
    <location>
        <begin position="190"/>
        <end position="210"/>
    </location>
</feature>
<keyword evidence="2" id="KW-0732">Signal</keyword>
<evidence type="ECO:0000313" key="4">
    <source>
        <dbReference type="Proteomes" id="UP000076580"/>
    </source>
</evidence>
<feature type="signal peptide" evidence="2">
    <location>
        <begin position="1"/>
        <end position="35"/>
    </location>
</feature>
<dbReference type="EMBL" id="LAYC01000001">
    <property type="protein sequence ID" value="KYK62008.1"/>
    <property type="molecule type" value="Genomic_DNA"/>
</dbReference>
<gene>
    <name evidence="3" type="ORF">DCS_03153</name>
</gene>
<dbReference type="GeneID" id="63715796"/>
<evidence type="ECO:0000313" key="3">
    <source>
        <dbReference type="EMBL" id="KYK62008.1"/>
    </source>
</evidence>
<keyword evidence="4" id="KW-1185">Reference proteome</keyword>
<feature type="region of interest" description="Disordered" evidence="1">
    <location>
        <begin position="379"/>
        <end position="402"/>
    </location>
</feature>
<reference evidence="3 4" key="1">
    <citation type="journal article" date="2016" name="Sci. Rep.">
        <title>Insights into Adaptations to a Near-Obligate Nematode Endoparasitic Lifestyle from the Finished Genome of Drechmeria coniospora.</title>
        <authorList>
            <person name="Zhang L."/>
            <person name="Zhou Z."/>
            <person name="Guo Q."/>
            <person name="Fokkens L."/>
            <person name="Miskei M."/>
            <person name="Pocsi I."/>
            <person name="Zhang W."/>
            <person name="Chen M."/>
            <person name="Wang L."/>
            <person name="Sun Y."/>
            <person name="Donzelli B.G."/>
            <person name="Gibson D.M."/>
            <person name="Nelson D.R."/>
            <person name="Luo J.G."/>
            <person name="Rep M."/>
            <person name="Liu H."/>
            <person name="Yang S."/>
            <person name="Wang J."/>
            <person name="Krasnoff S.B."/>
            <person name="Xu Y."/>
            <person name="Molnar I."/>
            <person name="Lin M."/>
        </authorList>
    </citation>
    <scope>NUCLEOTIDE SEQUENCE [LARGE SCALE GENOMIC DNA]</scope>
    <source>
        <strain evidence="3 4">ARSEF 6962</strain>
    </source>
</reference>
<feature type="chain" id="PRO_5007581051" evidence="2">
    <location>
        <begin position="36"/>
        <end position="422"/>
    </location>
</feature>
<feature type="compositionally biased region" description="Low complexity" evidence="1">
    <location>
        <begin position="199"/>
        <end position="210"/>
    </location>
</feature>
<name>A0A151GY22_DRECN</name>
<protein>
    <submittedName>
        <fullName evidence="3">Uncharacterized protein</fullName>
    </submittedName>
</protein>